<accession>A0A9W9RIN3</accession>
<organism evidence="1 2">
    <name type="scientific">Penicillium concentricum</name>
    <dbReference type="NCBI Taxonomy" id="293559"/>
    <lineage>
        <taxon>Eukaryota</taxon>
        <taxon>Fungi</taxon>
        <taxon>Dikarya</taxon>
        <taxon>Ascomycota</taxon>
        <taxon>Pezizomycotina</taxon>
        <taxon>Eurotiomycetes</taxon>
        <taxon>Eurotiomycetidae</taxon>
        <taxon>Eurotiales</taxon>
        <taxon>Aspergillaceae</taxon>
        <taxon>Penicillium</taxon>
    </lineage>
</organism>
<dbReference type="EMBL" id="JAPZBT010000004">
    <property type="protein sequence ID" value="KAJ5359999.1"/>
    <property type="molecule type" value="Genomic_DNA"/>
</dbReference>
<proteinExistence type="predicted"/>
<dbReference type="GeneID" id="81466096"/>
<dbReference type="AlphaFoldDB" id="A0A9W9RIN3"/>
<evidence type="ECO:0000313" key="1">
    <source>
        <dbReference type="EMBL" id="KAJ5359999.1"/>
    </source>
</evidence>
<dbReference type="RefSeq" id="XP_056575485.1">
    <property type="nucleotide sequence ID" value="XM_056726913.1"/>
</dbReference>
<reference evidence="1" key="2">
    <citation type="journal article" date="2023" name="IMA Fungus">
        <title>Comparative genomic study of the Penicillium genus elucidates a diverse pangenome and 15 lateral gene transfer events.</title>
        <authorList>
            <person name="Petersen C."/>
            <person name="Sorensen T."/>
            <person name="Nielsen M.R."/>
            <person name="Sondergaard T.E."/>
            <person name="Sorensen J.L."/>
            <person name="Fitzpatrick D.A."/>
            <person name="Frisvad J.C."/>
            <person name="Nielsen K.L."/>
        </authorList>
    </citation>
    <scope>NUCLEOTIDE SEQUENCE</scope>
    <source>
        <strain evidence="1">IBT 3081</strain>
    </source>
</reference>
<name>A0A9W9RIN3_9EURO</name>
<reference evidence="1" key="1">
    <citation type="submission" date="2022-12" db="EMBL/GenBank/DDBJ databases">
        <authorList>
            <person name="Petersen C."/>
        </authorList>
    </citation>
    <scope>NUCLEOTIDE SEQUENCE</scope>
    <source>
        <strain evidence="1">IBT 3081</strain>
    </source>
</reference>
<evidence type="ECO:0000313" key="2">
    <source>
        <dbReference type="Proteomes" id="UP001147752"/>
    </source>
</evidence>
<dbReference type="Proteomes" id="UP001147752">
    <property type="component" value="Unassembled WGS sequence"/>
</dbReference>
<keyword evidence="2" id="KW-1185">Reference proteome</keyword>
<gene>
    <name evidence="1" type="ORF">N7517_009190</name>
</gene>
<sequence length="179" mass="20879">MSFNGRLGVVPILPLNVKQAERTVAAYLGFDSIIDLQRFLIMWPCLEAMQLLSALPSFMFQSTTEGSRVRRSNHQVGPASDYIQLCWMACVLVILRYSVTVYATNTLEQNRARTIVAIRSLPPRFWIPDHILEEDDVPPYPLLRPNLRRERYLDARAHLSDEEFEVTEDDVPWWMRHYL</sequence>
<protein>
    <submittedName>
        <fullName evidence="1">Uncharacterized protein</fullName>
    </submittedName>
</protein>
<dbReference type="OrthoDB" id="4343849at2759"/>
<comment type="caution">
    <text evidence="1">The sequence shown here is derived from an EMBL/GenBank/DDBJ whole genome shotgun (WGS) entry which is preliminary data.</text>
</comment>